<reference evidence="2 3" key="1">
    <citation type="submission" date="2023-09" db="EMBL/GenBank/DDBJ databases">
        <title>Microbacterium fusihabitans sp. nov., Microbacterium phycihabitans sp. nov., and Microbacterium cervinum sp. nov., isolated from dried seaweeds of beach.</title>
        <authorList>
            <person name="Lee S.D."/>
        </authorList>
    </citation>
    <scope>NUCLEOTIDE SEQUENCE [LARGE SCALE GENOMIC DNA]</scope>
    <source>
        <strain evidence="2 3">KSW2-29</strain>
    </source>
</reference>
<comment type="caution">
    <text evidence="2">The sequence shown here is derived from an EMBL/GenBank/DDBJ whole genome shotgun (WGS) entry which is preliminary data.</text>
</comment>
<dbReference type="Pfam" id="PF07683">
    <property type="entry name" value="CobW_C"/>
    <property type="match status" value="1"/>
</dbReference>
<keyword evidence="3" id="KW-1185">Reference proteome</keyword>
<dbReference type="InterPro" id="IPR051927">
    <property type="entry name" value="Zn_Chap_cDPG_Synth"/>
</dbReference>
<gene>
    <name evidence="2" type="ORF">RWH44_02730</name>
</gene>
<evidence type="ECO:0000313" key="3">
    <source>
        <dbReference type="Proteomes" id="UP001261125"/>
    </source>
</evidence>
<dbReference type="SUPFAM" id="SSF90002">
    <property type="entry name" value="Hypothetical protein YjiA, C-terminal domain"/>
    <property type="match status" value="1"/>
</dbReference>
<dbReference type="Proteomes" id="UP001261125">
    <property type="component" value="Unassembled WGS sequence"/>
</dbReference>
<dbReference type="PANTHER" id="PTHR43603:SF1">
    <property type="entry name" value="ZINC-REGULATED GTPASE METALLOPROTEIN ACTIVATOR 1"/>
    <property type="match status" value="1"/>
</dbReference>
<dbReference type="PANTHER" id="PTHR43603">
    <property type="entry name" value="COBW DOMAIN-CONTAINING PROTEIN DDB_G0274527"/>
    <property type="match status" value="1"/>
</dbReference>
<protein>
    <submittedName>
        <fullName evidence="2">GTP-binding protein</fullName>
    </submittedName>
</protein>
<evidence type="ECO:0000313" key="2">
    <source>
        <dbReference type="EMBL" id="MDU0344610.1"/>
    </source>
</evidence>
<feature type="domain" description="CobW C-terminal" evidence="1">
    <location>
        <begin position="211"/>
        <end position="306"/>
    </location>
</feature>
<dbReference type="RefSeq" id="WP_316003386.1">
    <property type="nucleotide sequence ID" value="NZ_JAWDIT010000001.1"/>
</dbReference>
<dbReference type="SMART" id="SM00833">
    <property type="entry name" value="CobW_C"/>
    <property type="match status" value="1"/>
</dbReference>
<accession>A0ABU3SJQ7</accession>
<name>A0ABU3SJQ7_9MICO</name>
<dbReference type="InterPro" id="IPR011629">
    <property type="entry name" value="CobW-like_C"/>
</dbReference>
<dbReference type="EMBL" id="JAWDIT010000001">
    <property type="protein sequence ID" value="MDU0344610.1"/>
    <property type="molecule type" value="Genomic_DNA"/>
</dbReference>
<sequence>MSRDNREVDAMPRTIAIMGVCAPERRAYAERTAVALERPLHLLRFADLRSAHALPAPRPRASDEHPVVDLGTDVDLIHAIVARGGADVEAVCLVDARHMIGDLLDEAALVASAKPGDTRGDVGARARQAALALELATRIVWINWEQVPTPALAVQMALASHLNPSAVVRLSRDPLSDLRSPATHEGELLERAGWVRALNGAHDPYMRDNRVATLAYEQVRPFHPERLSAALDRLDEGAAGRLVRSAGFCRLASRPGILARWEHVGSAMWIEPLGTDDGRMGLGQEIVFTGLDMSAPRLAHVLDQAALTDDELAAGPSAWATFDDPLPAWPAAQPSIPDAGE</sequence>
<proteinExistence type="predicted"/>
<evidence type="ECO:0000259" key="1">
    <source>
        <dbReference type="SMART" id="SM00833"/>
    </source>
</evidence>
<organism evidence="2 3">
    <name type="scientific">Microbacterium phycohabitans</name>
    <dbReference type="NCBI Taxonomy" id="3075993"/>
    <lineage>
        <taxon>Bacteria</taxon>
        <taxon>Bacillati</taxon>
        <taxon>Actinomycetota</taxon>
        <taxon>Actinomycetes</taxon>
        <taxon>Micrococcales</taxon>
        <taxon>Microbacteriaceae</taxon>
        <taxon>Microbacterium</taxon>
    </lineage>
</organism>